<evidence type="ECO:0000313" key="2">
    <source>
        <dbReference type="Proteomes" id="UP000231328"/>
    </source>
</evidence>
<evidence type="ECO:0000313" key="1">
    <source>
        <dbReference type="EMBL" id="PJG38126.1"/>
    </source>
</evidence>
<reference evidence="1 2" key="1">
    <citation type="submission" date="2017-07" db="EMBL/GenBank/DDBJ databases">
        <title>Draft genome sequence of Enterobacter cloacae ST128, a clinical strain coproducing KPC-2 and NDM-1 carbapenemases.</title>
        <authorList>
            <person name="Li X."/>
        </authorList>
    </citation>
    <scope>NUCLEOTIDE SEQUENCE [LARGE SCALE GENOMIC DNA]</scope>
    <source>
        <strain evidence="1 2">HBY</strain>
    </source>
</reference>
<proteinExistence type="predicted"/>
<organism evidence="1 2">
    <name type="scientific">Enterobacter hormaechei</name>
    <dbReference type="NCBI Taxonomy" id="158836"/>
    <lineage>
        <taxon>Bacteria</taxon>
        <taxon>Pseudomonadati</taxon>
        <taxon>Pseudomonadota</taxon>
        <taxon>Gammaproteobacteria</taxon>
        <taxon>Enterobacterales</taxon>
        <taxon>Enterobacteriaceae</taxon>
        <taxon>Enterobacter</taxon>
        <taxon>Enterobacter cloacae complex</taxon>
    </lineage>
</organism>
<dbReference type="RefSeq" id="WP_032657705.1">
    <property type="nucleotide sequence ID" value="NZ_CABGQU010000003.1"/>
</dbReference>
<dbReference type="EMBL" id="NMVR01000036">
    <property type="protein sequence ID" value="PJG38126.1"/>
    <property type="molecule type" value="Genomic_DNA"/>
</dbReference>
<name>A0AAP8GJ24_9ENTR</name>
<comment type="caution">
    <text evidence="1">The sequence shown here is derived from an EMBL/GenBank/DDBJ whole genome shotgun (WGS) entry which is preliminary data.</text>
</comment>
<dbReference type="Proteomes" id="UP000231328">
    <property type="component" value="Unassembled WGS sequence"/>
</dbReference>
<accession>A0AAP8GJ24</accession>
<sequence length="145" mass="16933">MAISEKQQEIGLKWLEYMRRKYWSEKSEAAEWWDKLTPEWRGVVLHAAAVNSGSDVFKAHLCKCCWHELYARLNYREMIQLKQGISRARLTFEGFGSLRDSDFSRRTANRPAKVVNPIYSSNGVQMVVAPQFVSKIQLLQQQENH</sequence>
<gene>
    <name evidence="1" type="ORF">CGZ54_19690</name>
</gene>
<protein>
    <submittedName>
        <fullName evidence="1">Uncharacterized protein</fullName>
    </submittedName>
</protein>
<dbReference type="AlphaFoldDB" id="A0AAP8GJ24"/>